<dbReference type="Proteomes" id="UP001501166">
    <property type="component" value="Unassembled WGS sequence"/>
</dbReference>
<dbReference type="InterPro" id="IPR018062">
    <property type="entry name" value="HTH_AraC-typ_CS"/>
</dbReference>
<feature type="domain" description="HTH araC/xylS-type" evidence="5">
    <location>
        <begin position="414"/>
        <end position="512"/>
    </location>
</feature>
<reference evidence="8" key="1">
    <citation type="journal article" date="2019" name="Int. J. Syst. Evol. Microbiol.">
        <title>The Global Catalogue of Microorganisms (GCM) 10K type strain sequencing project: providing services to taxonomists for standard genome sequencing and annotation.</title>
        <authorList>
            <consortium name="The Broad Institute Genomics Platform"/>
            <consortium name="The Broad Institute Genome Sequencing Center for Infectious Disease"/>
            <person name="Wu L."/>
            <person name="Ma J."/>
        </authorList>
    </citation>
    <scope>NUCLEOTIDE SEQUENCE [LARGE SCALE GENOMIC DNA]</scope>
    <source>
        <strain evidence="8">JCM 12662</strain>
    </source>
</reference>
<evidence type="ECO:0000313" key="7">
    <source>
        <dbReference type="EMBL" id="GAA0356340.1"/>
    </source>
</evidence>
<dbReference type="InterPro" id="IPR011006">
    <property type="entry name" value="CheY-like_superfamily"/>
</dbReference>
<feature type="modified residue" description="4-aspartylphosphate" evidence="4">
    <location>
        <position position="55"/>
    </location>
</feature>
<dbReference type="PROSITE" id="PS00041">
    <property type="entry name" value="HTH_ARAC_FAMILY_1"/>
    <property type="match status" value="1"/>
</dbReference>
<dbReference type="InterPro" id="IPR009057">
    <property type="entry name" value="Homeodomain-like_sf"/>
</dbReference>
<accession>A0ABP3GW73</accession>
<keyword evidence="1" id="KW-0805">Transcription regulation</keyword>
<comment type="caution">
    <text evidence="7">The sequence shown here is derived from an EMBL/GenBank/DDBJ whole genome shotgun (WGS) entry which is preliminary data.</text>
</comment>
<dbReference type="SUPFAM" id="SSF46689">
    <property type="entry name" value="Homeodomain-like"/>
    <property type="match status" value="2"/>
</dbReference>
<dbReference type="Gene3D" id="3.40.50.2300">
    <property type="match status" value="1"/>
</dbReference>
<dbReference type="InterPro" id="IPR020449">
    <property type="entry name" value="Tscrpt_reg_AraC-type_HTH"/>
</dbReference>
<dbReference type="PROSITE" id="PS01124">
    <property type="entry name" value="HTH_ARAC_FAMILY_2"/>
    <property type="match status" value="1"/>
</dbReference>
<dbReference type="CDD" id="cd17536">
    <property type="entry name" value="REC_YesN-like"/>
    <property type="match status" value="1"/>
</dbReference>
<dbReference type="SUPFAM" id="SSF52172">
    <property type="entry name" value="CheY-like"/>
    <property type="match status" value="1"/>
</dbReference>
<protein>
    <submittedName>
        <fullName evidence="7">Response regulator</fullName>
    </submittedName>
</protein>
<keyword evidence="2" id="KW-0238">DNA-binding</keyword>
<evidence type="ECO:0000256" key="2">
    <source>
        <dbReference type="ARBA" id="ARBA00023125"/>
    </source>
</evidence>
<sequence>MWKVIIIDDDQKVCDGLERIIEKSSLNFTVVGKAQNGLDGYKLAKKENPDLVITDIYMPKSNGIEMIQALRNENIKSEVVILSGYAEFKHARDALRLNIRDYLSKPASRKTLISCLTEIDSHLSSNSKESKDLMNFEKQIKTYSKNIIEDLLQNSVKHLVNEKNLTTSQQRIINNWSQHYYLPIKFNFSLDSELWIKYSNLMIHFGIDNILNELFQPNQFNYYYVIIDASNFILFLESDDSSHLTDSSIHNIESIITDTLNKLFKTSFSSNRGEISNDWYKTIYSIQQLLSNFEYDIDSDVILTINKKLADAIKRMNIQEVKEIIIDFFEEIKVNNYLYVNEFNIALEIFTVFKYELDNINIDIYEYVEEDNLLHTFLSFISWDDMKAFFLTLIENVENEPVFEDNIKHTKLVQEVIEYVDDNIQKRFTLNEIADELFISRNYLGKIFKEKMNMTFNEYVTKTRIEKARKKLITGDYMIYEVAHAVGFDNPAYFTSVFKRIMGYSPSKLLQDKPQR</sequence>
<evidence type="ECO:0000259" key="5">
    <source>
        <dbReference type="PROSITE" id="PS01124"/>
    </source>
</evidence>
<dbReference type="InterPro" id="IPR001789">
    <property type="entry name" value="Sig_transdc_resp-reg_receiver"/>
</dbReference>
<gene>
    <name evidence="7" type="ORF">GCM10008932_06620</name>
</gene>
<evidence type="ECO:0000259" key="6">
    <source>
        <dbReference type="PROSITE" id="PS50110"/>
    </source>
</evidence>
<evidence type="ECO:0000256" key="3">
    <source>
        <dbReference type="ARBA" id="ARBA00023163"/>
    </source>
</evidence>
<dbReference type="PRINTS" id="PR00032">
    <property type="entry name" value="HTHARAC"/>
</dbReference>
<dbReference type="SMART" id="SM00342">
    <property type="entry name" value="HTH_ARAC"/>
    <property type="match status" value="1"/>
</dbReference>
<dbReference type="Pfam" id="PF12833">
    <property type="entry name" value="HTH_18"/>
    <property type="match status" value="1"/>
</dbReference>
<evidence type="ECO:0000256" key="1">
    <source>
        <dbReference type="ARBA" id="ARBA00023015"/>
    </source>
</evidence>
<dbReference type="Gene3D" id="1.10.10.60">
    <property type="entry name" value="Homeodomain-like"/>
    <property type="match status" value="2"/>
</dbReference>
<keyword evidence="8" id="KW-1185">Reference proteome</keyword>
<dbReference type="InterPro" id="IPR018060">
    <property type="entry name" value="HTH_AraC"/>
</dbReference>
<dbReference type="EMBL" id="BAAACW010000040">
    <property type="protein sequence ID" value="GAA0356340.1"/>
    <property type="molecule type" value="Genomic_DNA"/>
</dbReference>
<organism evidence="7 8">
    <name type="scientific">Alkalibacterium iburiense</name>
    <dbReference type="NCBI Taxonomy" id="290589"/>
    <lineage>
        <taxon>Bacteria</taxon>
        <taxon>Bacillati</taxon>
        <taxon>Bacillota</taxon>
        <taxon>Bacilli</taxon>
        <taxon>Lactobacillales</taxon>
        <taxon>Carnobacteriaceae</taxon>
        <taxon>Alkalibacterium</taxon>
    </lineage>
</organism>
<dbReference type="PANTHER" id="PTHR43280">
    <property type="entry name" value="ARAC-FAMILY TRANSCRIPTIONAL REGULATOR"/>
    <property type="match status" value="1"/>
</dbReference>
<feature type="domain" description="Response regulatory" evidence="6">
    <location>
        <begin position="3"/>
        <end position="120"/>
    </location>
</feature>
<dbReference type="RefSeq" id="WP_343753988.1">
    <property type="nucleotide sequence ID" value="NZ_BAAACW010000040.1"/>
</dbReference>
<dbReference type="PROSITE" id="PS50110">
    <property type="entry name" value="RESPONSE_REGULATORY"/>
    <property type="match status" value="1"/>
</dbReference>
<keyword evidence="4" id="KW-0597">Phosphoprotein</keyword>
<name>A0ABP3GW73_9LACT</name>
<keyword evidence="3" id="KW-0804">Transcription</keyword>
<proteinExistence type="predicted"/>
<dbReference type="Pfam" id="PF00072">
    <property type="entry name" value="Response_reg"/>
    <property type="match status" value="1"/>
</dbReference>
<dbReference type="PANTHER" id="PTHR43280:SF2">
    <property type="entry name" value="HTH-TYPE TRANSCRIPTIONAL REGULATOR EXSA"/>
    <property type="match status" value="1"/>
</dbReference>
<evidence type="ECO:0000313" key="8">
    <source>
        <dbReference type="Proteomes" id="UP001501166"/>
    </source>
</evidence>
<dbReference type="SMART" id="SM00448">
    <property type="entry name" value="REC"/>
    <property type="match status" value="1"/>
</dbReference>
<evidence type="ECO:0000256" key="4">
    <source>
        <dbReference type="PROSITE-ProRule" id="PRU00169"/>
    </source>
</evidence>